<dbReference type="Pfam" id="PF24649">
    <property type="entry name" value="DUF7642"/>
    <property type="match status" value="1"/>
</dbReference>
<feature type="domain" description="DUF7642" evidence="2">
    <location>
        <begin position="82"/>
        <end position="180"/>
    </location>
</feature>
<proteinExistence type="predicted"/>
<evidence type="ECO:0000313" key="4">
    <source>
        <dbReference type="Proteomes" id="UP000187609"/>
    </source>
</evidence>
<keyword evidence="1" id="KW-0812">Transmembrane</keyword>
<evidence type="ECO:0000313" key="3">
    <source>
        <dbReference type="EMBL" id="OIT30752.1"/>
    </source>
</evidence>
<dbReference type="InterPro" id="IPR056059">
    <property type="entry name" value="DUF7642"/>
</dbReference>
<keyword evidence="1" id="KW-0472">Membrane</keyword>
<protein>
    <recommendedName>
        <fullName evidence="2">DUF7642 domain-containing protein</fullName>
    </recommendedName>
</protein>
<feature type="transmembrane region" description="Helical" evidence="1">
    <location>
        <begin position="52"/>
        <end position="75"/>
    </location>
</feature>
<dbReference type="SMR" id="A0A314KNE5"/>
<dbReference type="PANTHER" id="PTHR35410">
    <property type="entry name" value="EXPRESSED PROTEIN"/>
    <property type="match status" value="1"/>
</dbReference>
<dbReference type="STRING" id="49451.A0A314KNE5"/>
<dbReference type="KEGG" id="nau:109209569"/>
<dbReference type="Proteomes" id="UP000187609">
    <property type="component" value="Unassembled WGS sequence"/>
</dbReference>
<name>A0A314KNE5_NICAT</name>
<evidence type="ECO:0000256" key="1">
    <source>
        <dbReference type="SAM" id="Phobius"/>
    </source>
</evidence>
<keyword evidence="4" id="KW-1185">Reference proteome</keyword>
<comment type="caution">
    <text evidence="3">The sequence shown here is derived from an EMBL/GenBank/DDBJ whole genome shotgun (WGS) entry which is preliminary data.</text>
</comment>
<accession>A0A314KNE5</accession>
<dbReference type="EMBL" id="MJEQ01001431">
    <property type="protein sequence ID" value="OIT30752.1"/>
    <property type="molecule type" value="Genomic_DNA"/>
</dbReference>
<organism evidence="3 4">
    <name type="scientific">Nicotiana attenuata</name>
    <name type="common">Coyote tobacco</name>
    <dbReference type="NCBI Taxonomy" id="49451"/>
    <lineage>
        <taxon>Eukaryota</taxon>
        <taxon>Viridiplantae</taxon>
        <taxon>Streptophyta</taxon>
        <taxon>Embryophyta</taxon>
        <taxon>Tracheophyta</taxon>
        <taxon>Spermatophyta</taxon>
        <taxon>Magnoliopsida</taxon>
        <taxon>eudicotyledons</taxon>
        <taxon>Gunneridae</taxon>
        <taxon>Pentapetalae</taxon>
        <taxon>asterids</taxon>
        <taxon>lamiids</taxon>
        <taxon>Solanales</taxon>
        <taxon>Solanaceae</taxon>
        <taxon>Nicotianoideae</taxon>
        <taxon>Nicotianeae</taxon>
        <taxon>Nicotiana</taxon>
    </lineage>
</organism>
<sequence>MESKDRVGEIDRLERALLVEHFSDEEEEEAVVYTASFEEAEDNFVKYQTARWVLYSFLLLLAWGIGLIMLLYLPLRRYILRKDIRSRKLYLTPNSIVYKVTKPVPFPCFGDLKKEKYVLLPSVADIIVEQGYLQSLCGVYSVRIENVGVRRSPSDDLQIQGIADPLNFRKAVLMRLSNLRSEAFSRQASAVDDTSNLRIGYSSVASMSPSRSIRPDSLSHSGDLAVLQKLEEVGSSVKRVQNLIEEHHLQTPEHLAYKVSACTQESHIIQRPTLFITFNSYITLLLTARAHLFIPDVWQMN</sequence>
<keyword evidence="1" id="KW-1133">Transmembrane helix</keyword>
<dbReference type="AlphaFoldDB" id="A0A314KNE5"/>
<reference evidence="3" key="1">
    <citation type="submission" date="2016-11" db="EMBL/GenBank/DDBJ databases">
        <title>The genome of Nicotiana attenuata.</title>
        <authorList>
            <person name="Xu S."/>
            <person name="Brockmoeller T."/>
            <person name="Gaquerel E."/>
            <person name="Navarro A."/>
            <person name="Kuhl H."/>
            <person name="Gase K."/>
            <person name="Ling Z."/>
            <person name="Zhou W."/>
            <person name="Kreitzer C."/>
            <person name="Stanke M."/>
            <person name="Tang H."/>
            <person name="Lyons E."/>
            <person name="Pandey P."/>
            <person name="Pandey S.P."/>
            <person name="Timmermann B."/>
            <person name="Baldwin I.T."/>
        </authorList>
    </citation>
    <scope>NUCLEOTIDE SEQUENCE [LARGE SCALE GENOMIC DNA]</scope>
    <source>
        <strain evidence="3">UT</strain>
    </source>
</reference>
<gene>
    <name evidence="3" type="ORF">A4A49_18495</name>
</gene>
<dbReference type="OrthoDB" id="1930353at2759"/>
<evidence type="ECO:0000259" key="2">
    <source>
        <dbReference type="Pfam" id="PF24649"/>
    </source>
</evidence>
<dbReference type="PANTHER" id="PTHR35410:SF1">
    <property type="entry name" value="EXPRESSED PROTEIN"/>
    <property type="match status" value="1"/>
</dbReference>
<dbReference type="Gramene" id="OIT30752">
    <property type="protein sequence ID" value="OIT30752"/>
    <property type="gene ID" value="A4A49_18495"/>
</dbReference>